<keyword evidence="2" id="KW-1185">Reference proteome</keyword>
<dbReference type="SUPFAM" id="SSF53720">
    <property type="entry name" value="ALDH-like"/>
    <property type="match status" value="1"/>
</dbReference>
<proteinExistence type="predicted"/>
<evidence type="ECO:0000313" key="1">
    <source>
        <dbReference type="EMBL" id="OON22373.1"/>
    </source>
</evidence>
<dbReference type="EMBL" id="KV891793">
    <property type="protein sequence ID" value="OON22373.1"/>
    <property type="molecule type" value="Genomic_DNA"/>
</dbReference>
<evidence type="ECO:0000313" key="2">
    <source>
        <dbReference type="Proteomes" id="UP000243686"/>
    </source>
</evidence>
<name>A0A1S8X7G8_OPIVI</name>
<dbReference type="PANTHER" id="PTHR11063:SF8">
    <property type="entry name" value="DELTA-1-PYRROLINE-5-CARBOXYLATE SYNTHASE"/>
    <property type="match status" value="1"/>
</dbReference>
<gene>
    <name evidence="1" type="ORF">X801_01726</name>
</gene>
<accession>A0A1S8X7G8</accession>
<dbReference type="GO" id="GO:0004350">
    <property type="term" value="F:glutamate-5-semialdehyde dehydrogenase activity"/>
    <property type="evidence" value="ECO:0007669"/>
    <property type="project" value="InterPro"/>
</dbReference>
<dbReference type="InterPro" id="IPR020593">
    <property type="entry name" value="G-glutamylP_reductase_CS"/>
</dbReference>
<dbReference type="Gene3D" id="3.40.309.10">
    <property type="entry name" value="Aldehyde Dehydrogenase, Chain A, domain 2"/>
    <property type="match status" value="1"/>
</dbReference>
<dbReference type="PANTHER" id="PTHR11063">
    <property type="entry name" value="GLUTAMATE SEMIALDEHYDE DEHYDROGENASE"/>
    <property type="match status" value="1"/>
</dbReference>
<dbReference type="Proteomes" id="UP000243686">
    <property type="component" value="Unassembled WGS sequence"/>
</dbReference>
<dbReference type="PROSITE" id="PS01223">
    <property type="entry name" value="PROA"/>
    <property type="match status" value="1"/>
</dbReference>
<dbReference type="InterPro" id="IPR016163">
    <property type="entry name" value="Ald_DH_C"/>
</dbReference>
<dbReference type="GO" id="GO:0005739">
    <property type="term" value="C:mitochondrion"/>
    <property type="evidence" value="ECO:0007669"/>
    <property type="project" value="TreeGrafter"/>
</dbReference>
<dbReference type="InterPro" id="IPR016161">
    <property type="entry name" value="Ald_DH/histidinol_DH"/>
</dbReference>
<organism evidence="1 2">
    <name type="scientific">Opisthorchis viverrini</name>
    <name type="common">Southeast Asian liver fluke</name>
    <dbReference type="NCBI Taxonomy" id="6198"/>
    <lineage>
        <taxon>Eukaryota</taxon>
        <taxon>Metazoa</taxon>
        <taxon>Spiralia</taxon>
        <taxon>Lophotrochozoa</taxon>
        <taxon>Platyhelminthes</taxon>
        <taxon>Trematoda</taxon>
        <taxon>Digenea</taxon>
        <taxon>Opisthorchiida</taxon>
        <taxon>Opisthorchiata</taxon>
        <taxon>Opisthorchiidae</taxon>
        <taxon>Opisthorchis</taxon>
    </lineage>
</organism>
<sequence length="65" mass="7159">MSREYGDLCCLIEIVENVQEAVKHIATYGSSHTDAIITENVTGALTPYKINVTGYKSGHSRWSSI</sequence>
<dbReference type="AlphaFoldDB" id="A0A1S8X7G8"/>
<reference evidence="1 2" key="1">
    <citation type="submission" date="2015-03" db="EMBL/GenBank/DDBJ databases">
        <title>Draft genome of the nematode, Opisthorchis viverrini.</title>
        <authorList>
            <person name="Mitreva M."/>
        </authorList>
    </citation>
    <scope>NUCLEOTIDE SEQUENCE [LARGE SCALE GENOMIC DNA]</scope>
    <source>
        <strain evidence="1">Khon Kaen</strain>
    </source>
</reference>
<protein>
    <submittedName>
        <fullName evidence="1">Uncharacterized protein</fullName>
    </submittedName>
</protein>